<feature type="signal peptide" evidence="1">
    <location>
        <begin position="1"/>
        <end position="23"/>
    </location>
</feature>
<feature type="chain" id="PRO_5043998890" description="Extracellular protein" evidence="1">
    <location>
        <begin position="24"/>
        <end position="251"/>
    </location>
</feature>
<proteinExistence type="predicted"/>
<protein>
    <recommendedName>
        <fullName evidence="4">Extracellular protein</fullName>
    </recommendedName>
</protein>
<reference evidence="2 3" key="1">
    <citation type="submission" date="2023-10" db="EMBL/GenBank/DDBJ databases">
        <authorList>
            <person name="Maclean D."/>
            <person name="Macfadyen A."/>
        </authorList>
    </citation>
    <scope>NUCLEOTIDE SEQUENCE [LARGE SCALE GENOMIC DNA]</scope>
</reference>
<keyword evidence="1" id="KW-0732">Signal</keyword>
<evidence type="ECO:0000313" key="2">
    <source>
        <dbReference type="EMBL" id="CAK0786458.1"/>
    </source>
</evidence>
<dbReference type="Proteomes" id="UP001314263">
    <property type="component" value="Unassembled WGS sequence"/>
</dbReference>
<evidence type="ECO:0000256" key="1">
    <source>
        <dbReference type="SAM" id="SignalP"/>
    </source>
</evidence>
<name>A0AAV1IGL9_9CHLO</name>
<dbReference type="AlphaFoldDB" id="A0AAV1IGL9"/>
<comment type="caution">
    <text evidence="2">The sequence shown here is derived from an EMBL/GenBank/DDBJ whole genome shotgun (WGS) entry which is preliminary data.</text>
</comment>
<gene>
    <name evidence="2" type="ORF">CVIRNUC_009671</name>
</gene>
<organism evidence="2 3">
    <name type="scientific">Coccomyxa viridis</name>
    <dbReference type="NCBI Taxonomy" id="1274662"/>
    <lineage>
        <taxon>Eukaryota</taxon>
        <taxon>Viridiplantae</taxon>
        <taxon>Chlorophyta</taxon>
        <taxon>core chlorophytes</taxon>
        <taxon>Trebouxiophyceae</taxon>
        <taxon>Trebouxiophyceae incertae sedis</taxon>
        <taxon>Coccomyxaceae</taxon>
        <taxon>Coccomyxa</taxon>
    </lineage>
</organism>
<sequence length="251" mass="25718">MRKMLCLAVVLAIQASMFQVSQAVGAGTLMAGGAPSCDIKDLGCIANDIKAALSVNHTTFKSEYQQFAEMIAPVLLLAHGGNFESADAAIADFFTSIGNIIAGQFQVLTGQKEPQVSIAPPSFFNNGAANISTSLAGVAGTAVGINYNPCVISVAPRGLDVTAAGVNIQPNVVEVLGEGLAIWPWGVNIQPALIYINPWGANISPEGVSITPALIAVAPVIHSVASPKGVNVNPVGLTVKPPGPPPGRKFV</sequence>
<dbReference type="EMBL" id="CAUYUE010000014">
    <property type="protein sequence ID" value="CAK0786458.1"/>
    <property type="molecule type" value="Genomic_DNA"/>
</dbReference>
<evidence type="ECO:0000313" key="3">
    <source>
        <dbReference type="Proteomes" id="UP001314263"/>
    </source>
</evidence>
<keyword evidence="3" id="KW-1185">Reference proteome</keyword>
<evidence type="ECO:0008006" key="4">
    <source>
        <dbReference type="Google" id="ProtNLM"/>
    </source>
</evidence>
<accession>A0AAV1IGL9</accession>